<keyword evidence="9" id="KW-1185">Reference proteome</keyword>
<dbReference type="GO" id="GO:0005576">
    <property type="term" value="C:extracellular region"/>
    <property type="evidence" value="ECO:0007669"/>
    <property type="project" value="TreeGrafter"/>
</dbReference>
<dbReference type="PANTHER" id="PTHR30582:SF33">
    <property type="entry name" value="EXPORTED PROTEIN"/>
    <property type="match status" value="1"/>
</dbReference>
<dbReference type="SUPFAM" id="SSF141523">
    <property type="entry name" value="L,D-transpeptidase catalytic domain-like"/>
    <property type="match status" value="1"/>
</dbReference>
<evidence type="ECO:0000313" key="8">
    <source>
        <dbReference type="EMBL" id="NYG01946.1"/>
    </source>
</evidence>
<feature type="active site" description="Proton donor/acceptor" evidence="6">
    <location>
        <position position="135"/>
    </location>
</feature>
<dbReference type="AlphaFoldDB" id="A0A852W7T5"/>
<reference evidence="8 9" key="1">
    <citation type="submission" date="2020-07" db="EMBL/GenBank/DDBJ databases">
        <title>Sequencing the genomes of 1000 actinobacteria strains.</title>
        <authorList>
            <person name="Klenk H.-P."/>
        </authorList>
    </citation>
    <scope>NUCLEOTIDE SEQUENCE [LARGE SCALE GENOMIC DNA]</scope>
    <source>
        <strain evidence="8 9">DSM 44749</strain>
    </source>
</reference>
<evidence type="ECO:0000313" key="9">
    <source>
        <dbReference type="Proteomes" id="UP000549695"/>
    </source>
</evidence>
<dbReference type="RefSeq" id="WP_073577700.1">
    <property type="nucleotide sequence ID" value="NZ_BAAAJZ010000001.1"/>
</dbReference>
<evidence type="ECO:0000259" key="7">
    <source>
        <dbReference type="PROSITE" id="PS52029"/>
    </source>
</evidence>
<dbReference type="PANTHER" id="PTHR30582">
    <property type="entry name" value="L,D-TRANSPEPTIDASE"/>
    <property type="match status" value="1"/>
</dbReference>
<dbReference type="GO" id="GO:0071972">
    <property type="term" value="F:peptidoglycan L,D-transpeptidase activity"/>
    <property type="evidence" value="ECO:0007669"/>
    <property type="project" value="TreeGrafter"/>
</dbReference>
<dbReference type="InterPro" id="IPR050979">
    <property type="entry name" value="LD-transpeptidase"/>
</dbReference>
<comment type="caution">
    <text evidence="8">The sequence shown here is derived from an EMBL/GenBank/DDBJ whole genome shotgun (WGS) entry which is preliminary data.</text>
</comment>
<dbReference type="EMBL" id="JACCCZ010000001">
    <property type="protein sequence ID" value="NYG01946.1"/>
    <property type="molecule type" value="Genomic_DNA"/>
</dbReference>
<dbReference type="Proteomes" id="UP000549695">
    <property type="component" value="Unassembled WGS sequence"/>
</dbReference>
<sequence length="182" mass="19247">MSTTRSPRRTRPAIVVALVAATVALIGVGTAVAGTPAAQAFRDQPLVAGTPCTVTARACVDLDTQRSWLFTDGKITHGPVPVAIGGPGKETPVGHSLRVYRKEQLHKSGEYTMTNGEPAPMPWAVFFQDGGIAFHEGRTDTPSAGCVRLTPENAKLWFDTLQIGDQVQVVSAKQVQADRAAG</sequence>
<accession>A0A852W7T5</accession>
<dbReference type="Gene3D" id="2.40.440.10">
    <property type="entry name" value="L,D-transpeptidase catalytic domain-like"/>
    <property type="match status" value="1"/>
</dbReference>
<dbReference type="GO" id="GO:0008360">
    <property type="term" value="P:regulation of cell shape"/>
    <property type="evidence" value="ECO:0007669"/>
    <property type="project" value="UniProtKB-UniRule"/>
</dbReference>
<dbReference type="Pfam" id="PF03734">
    <property type="entry name" value="YkuD"/>
    <property type="match status" value="1"/>
</dbReference>
<feature type="active site" description="Nucleophile" evidence="6">
    <location>
        <position position="146"/>
    </location>
</feature>
<dbReference type="PROSITE" id="PS52029">
    <property type="entry name" value="LD_TPASE"/>
    <property type="match status" value="1"/>
</dbReference>
<evidence type="ECO:0000256" key="2">
    <source>
        <dbReference type="ARBA" id="ARBA00022679"/>
    </source>
</evidence>
<dbReference type="GO" id="GO:0018104">
    <property type="term" value="P:peptidoglycan-protein cross-linking"/>
    <property type="evidence" value="ECO:0007669"/>
    <property type="project" value="TreeGrafter"/>
</dbReference>
<evidence type="ECO:0000256" key="6">
    <source>
        <dbReference type="PROSITE-ProRule" id="PRU01373"/>
    </source>
</evidence>
<dbReference type="InterPro" id="IPR005490">
    <property type="entry name" value="LD_TPept_cat_dom"/>
</dbReference>
<keyword evidence="5 6" id="KW-0961">Cell wall biogenesis/degradation</keyword>
<organism evidence="8 9">
    <name type="scientific">Pseudonocardia alni</name>
    <name type="common">Amycolata alni</name>
    <dbReference type="NCBI Taxonomy" id="33907"/>
    <lineage>
        <taxon>Bacteria</taxon>
        <taxon>Bacillati</taxon>
        <taxon>Actinomycetota</taxon>
        <taxon>Actinomycetes</taxon>
        <taxon>Pseudonocardiales</taxon>
        <taxon>Pseudonocardiaceae</taxon>
        <taxon>Pseudonocardia</taxon>
    </lineage>
</organism>
<evidence type="ECO:0000256" key="3">
    <source>
        <dbReference type="ARBA" id="ARBA00022960"/>
    </source>
</evidence>
<evidence type="ECO:0000256" key="4">
    <source>
        <dbReference type="ARBA" id="ARBA00022984"/>
    </source>
</evidence>
<dbReference type="InterPro" id="IPR038063">
    <property type="entry name" value="Transpep_catalytic_dom"/>
</dbReference>
<comment type="pathway">
    <text evidence="1 6">Cell wall biogenesis; peptidoglycan biosynthesis.</text>
</comment>
<gene>
    <name evidence="8" type="ORF">HDA37_002231</name>
</gene>
<feature type="domain" description="L,D-TPase catalytic" evidence="7">
    <location>
        <begin position="56"/>
        <end position="170"/>
    </location>
</feature>
<protein>
    <recommendedName>
        <fullName evidence="7">L,D-TPase catalytic domain-containing protein</fullName>
    </recommendedName>
</protein>
<dbReference type="GO" id="GO:0016740">
    <property type="term" value="F:transferase activity"/>
    <property type="evidence" value="ECO:0007669"/>
    <property type="project" value="UniProtKB-KW"/>
</dbReference>
<keyword evidence="4 6" id="KW-0573">Peptidoglycan synthesis</keyword>
<evidence type="ECO:0000256" key="5">
    <source>
        <dbReference type="ARBA" id="ARBA00023316"/>
    </source>
</evidence>
<name>A0A852W7T5_PSEA5</name>
<dbReference type="GeneID" id="98052003"/>
<dbReference type="GO" id="GO:0071555">
    <property type="term" value="P:cell wall organization"/>
    <property type="evidence" value="ECO:0007669"/>
    <property type="project" value="UniProtKB-UniRule"/>
</dbReference>
<evidence type="ECO:0000256" key="1">
    <source>
        <dbReference type="ARBA" id="ARBA00004752"/>
    </source>
</evidence>
<keyword evidence="3 6" id="KW-0133">Cell shape</keyword>
<dbReference type="CDD" id="cd16913">
    <property type="entry name" value="YkuD_like"/>
    <property type="match status" value="1"/>
</dbReference>
<keyword evidence="2" id="KW-0808">Transferase</keyword>
<proteinExistence type="predicted"/>
<dbReference type="UniPathway" id="UPA00219"/>